<proteinExistence type="predicted"/>
<organism evidence="2 3">
    <name type="scientific">Caerostris darwini</name>
    <dbReference type="NCBI Taxonomy" id="1538125"/>
    <lineage>
        <taxon>Eukaryota</taxon>
        <taxon>Metazoa</taxon>
        <taxon>Ecdysozoa</taxon>
        <taxon>Arthropoda</taxon>
        <taxon>Chelicerata</taxon>
        <taxon>Arachnida</taxon>
        <taxon>Araneae</taxon>
        <taxon>Araneomorphae</taxon>
        <taxon>Entelegynae</taxon>
        <taxon>Araneoidea</taxon>
        <taxon>Araneidae</taxon>
        <taxon>Caerostris</taxon>
    </lineage>
</organism>
<keyword evidence="3" id="KW-1185">Reference proteome</keyword>
<evidence type="ECO:0000256" key="1">
    <source>
        <dbReference type="SAM" id="MobiDB-lite"/>
    </source>
</evidence>
<dbReference type="AlphaFoldDB" id="A0AAV4V0P8"/>
<feature type="region of interest" description="Disordered" evidence="1">
    <location>
        <begin position="106"/>
        <end position="164"/>
    </location>
</feature>
<evidence type="ECO:0000313" key="3">
    <source>
        <dbReference type="Proteomes" id="UP001054837"/>
    </source>
</evidence>
<comment type="caution">
    <text evidence="2">The sequence shown here is derived from an EMBL/GenBank/DDBJ whole genome shotgun (WGS) entry which is preliminary data.</text>
</comment>
<gene>
    <name evidence="2" type="ORF">CDAR_442401</name>
</gene>
<dbReference type="Proteomes" id="UP001054837">
    <property type="component" value="Unassembled WGS sequence"/>
</dbReference>
<protein>
    <submittedName>
        <fullName evidence="2">Uncharacterized protein</fullName>
    </submittedName>
</protein>
<evidence type="ECO:0000313" key="2">
    <source>
        <dbReference type="EMBL" id="GIY63578.1"/>
    </source>
</evidence>
<sequence>MDRVTETPAQWMPRIEKCRQSNAQRENAKEGKVERVTVVPTIVFIKKEDIEPDPESSASECMVVKNFKRPVIDCNRNLTFHSHQKVKKDEGDTIPVEPTVVIKEEPIEFDPEPSAYADTVTKEELAVSDEEQTQSSTDVSPVSELPSRVTLPTACLGSSQKPVQ</sequence>
<name>A0AAV4V0P8_9ARAC</name>
<dbReference type="EMBL" id="BPLQ01012194">
    <property type="protein sequence ID" value="GIY63578.1"/>
    <property type="molecule type" value="Genomic_DNA"/>
</dbReference>
<reference evidence="2 3" key="1">
    <citation type="submission" date="2021-06" db="EMBL/GenBank/DDBJ databases">
        <title>Caerostris darwini draft genome.</title>
        <authorList>
            <person name="Kono N."/>
            <person name="Arakawa K."/>
        </authorList>
    </citation>
    <scope>NUCLEOTIDE SEQUENCE [LARGE SCALE GENOMIC DNA]</scope>
</reference>
<accession>A0AAV4V0P8</accession>